<reference evidence="1 3" key="2">
    <citation type="journal article" date="2013" name="Nature">
        <title>Insights into bilaterian evolution from three spiralian genomes.</title>
        <authorList>
            <person name="Simakov O."/>
            <person name="Marletaz F."/>
            <person name="Cho S.J."/>
            <person name="Edsinger-Gonzales E."/>
            <person name="Havlak P."/>
            <person name="Hellsten U."/>
            <person name="Kuo D.H."/>
            <person name="Larsson T."/>
            <person name="Lv J."/>
            <person name="Arendt D."/>
            <person name="Savage R."/>
            <person name="Osoegawa K."/>
            <person name="de Jong P."/>
            <person name="Grimwood J."/>
            <person name="Chapman J.A."/>
            <person name="Shapiro H."/>
            <person name="Aerts A."/>
            <person name="Otillar R.P."/>
            <person name="Terry A.Y."/>
            <person name="Boore J.L."/>
            <person name="Grigoriev I.V."/>
            <person name="Lindberg D.R."/>
            <person name="Seaver E.C."/>
            <person name="Weisblat D.A."/>
            <person name="Putnam N.H."/>
            <person name="Rokhsar D.S."/>
        </authorList>
    </citation>
    <scope>NUCLEOTIDE SEQUENCE</scope>
</reference>
<evidence type="ECO:0000313" key="1">
    <source>
        <dbReference type="EMBL" id="ESO04530.1"/>
    </source>
</evidence>
<dbReference type="GeneID" id="20203945"/>
<sequence>MMKIGDQMPNHCFISSPTTKCTVSCQAQLDVRYGADKEAVIKRGCTNFRNERFTSSAQNSVTYMSRRNEERANCGPPWQLFYLSEMSKKLPASFYENLISKWDTAYCL</sequence>
<dbReference type="AlphaFoldDB" id="T1F546"/>
<dbReference type="KEGG" id="hro:HELRODRAFT_172178"/>
<proteinExistence type="predicted"/>
<dbReference type="EnsemblMetazoa" id="HelroT172178">
    <property type="protein sequence ID" value="HelroP172178"/>
    <property type="gene ID" value="HelroG172178"/>
</dbReference>
<dbReference type="EMBL" id="AMQM01004097">
    <property type="status" value="NOT_ANNOTATED_CDS"/>
    <property type="molecule type" value="Genomic_DNA"/>
</dbReference>
<gene>
    <name evidence="2" type="primary">20203945</name>
    <name evidence="1" type="ORF">HELRODRAFT_172178</name>
</gene>
<dbReference type="CTD" id="20203945"/>
<evidence type="ECO:0000313" key="3">
    <source>
        <dbReference type="Proteomes" id="UP000015101"/>
    </source>
</evidence>
<dbReference type="RefSeq" id="XP_009017109.1">
    <property type="nucleotide sequence ID" value="XM_009018861.1"/>
</dbReference>
<reference evidence="3" key="1">
    <citation type="submission" date="2012-12" db="EMBL/GenBank/DDBJ databases">
        <authorList>
            <person name="Hellsten U."/>
            <person name="Grimwood J."/>
            <person name="Chapman J.A."/>
            <person name="Shapiro H."/>
            <person name="Aerts A."/>
            <person name="Otillar R.P."/>
            <person name="Terry A.Y."/>
            <person name="Boore J.L."/>
            <person name="Simakov O."/>
            <person name="Marletaz F."/>
            <person name="Cho S.-J."/>
            <person name="Edsinger-Gonzales E."/>
            <person name="Havlak P."/>
            <person name="Kuo D.-H."/>
            <person name="Larsson T."/>
            <person name="Lv J."/>
            <person name="Arendt D."/>
            <person name="Savage R."/>
            <person name="Osoegawa K."/>
            <person name="de Jong P."/>
            <person name="Lindberg D.R."/>
            <person name="Seaver E.C."/>
            <person name="Weisblat D.A."/>
            <person name="Putnam N.H."/>
            <person name="Grigoriev I.V."/>
            <person name="Rokhsar D.S."/>
        </authorList>
    </citation>
    <scope>NUCLEOTIDE SEQUENCE</scope>
</reference>
<name>T1F546_HELRO</name>
<dbReference type="InParanoid" id="T1F546"/>
<keyword evidence="3" id="KW-1185">Reference proteome</keyword>
<evidence type="ECO:0000313" key="2">
    <source>
        <dbReference type="EnsemblMetazoa" id="HelroP172178"/>
    </source>
</evidence>
<dbReference type="HOGENOM" id="CLU_2199766_0_0_1"/>
<organism evidence="2 3">
    <name type="scientific">Helobdella robusta</name>
    <name type="common">Californian leech</name>
    <dbReference type="NCBI Taxonomy" id="6412"/>
    <lineage>
        <taxon>Eukaryota</taxon>
        <taxon>Metazoa</taxon>
        <taxon>Spiralia</taxon>
        <taxon>Lophotrochozoa</taxon>
        <taxon>Annelida</taxon>
        <taxon>Clitellata</taxon>
        <taxon>Hirudinea</taxon>
        <taxon>Rhynchobdellida</taxon>
        <taxon>Glossiphoniidae</taxon>
        <taxon>Helobdella</taxon>
    </lineage>
</organism>
<protein>
    <submittedName>
        <fullName evidence="1 2">Uncharacterized protein</fullName>
    </submittedName>
</protein>
<dbReference type="EMBL" id="KB096457">
    <property type="protein sequence ID" value="ESO04530.1"/>
    <property type="molecule type" value="Genomic_DNA"/>
</dbReference>
<dbReference type="Proteomes" id="UP000015101">
    <property type="component" value="Unassembled WGS sequence"/>
</dbReference>
<reference evidence="2" key="3">
    <citation type="submission" date="2015-06" db="UniProtKB">
        <authorList>
            <consortium name="EnsemblMetazoa"/>
        </authorList>
    </citation>
    <scope>IDENTIFICATION</scope>
</reference>
<accession>T1F546</accession>